<dbReference type="GO" id="GO:0005123">
    <property type="term" value="F:death receptor binding"/>
    <property type="evidence" value="ECO:0007669"/>
    <property type="project" value="TreeGrafter"/>
</dbReference>
<dbReference type="InterPro" id="IPR011029">
    <property type="entry name" value="DEATH-like_dom_sf"/>
</dbReference>
<reference evidence="3 4" key="1">
    <citation type="submission" date="2022-05" db="EMBL/GenBank/DDBJ databases">
        <title>A multi-omics perspective on studying reproductive biology in Daphnia sinensis.</title>
        <authorList>
            <person name="Jia J."/>
        </authorList>
    </citation>
    <scope>NUCLEOTIDE SEQUENCE [LARGE SCALE GENOMIC DNA]</scope>
    <source>
        <strain evidence="3 4">WSL</strain>
    </source>
</reference>
<accession>A0AAD5PTV6</accession>
<dbReference type="GO" id="GO:0031265">
    <property type="term" value="C:CD95 death-inducing signaling complex"/>
    <property type="evidence" value="ECO:0007669"/>
    <property type="project" value="TreeGrafter"/>
</dbReference>
<dbReference type="GO" id="GO:0045089">
    <property type="term" value="P:positive regulation of innate immune response"/>
    <property type="evidence" value="ECO:0007669"/>
    <property type="project" value="TreeGrafter"/>
</dbReference>
<dbReference type="GO" id="GO:0042981">
    <property type="term" value="P:regulation of apoptotic process"/>
    <property type="evidence" value="ECO:0007669"/>
    <property type="project" value="InterPro"/>
</dbReference>
<dbReference type="PROSITE" id="PS50017">
    <property type="entry name" value="DEATH_DOMAIN"/>
    <property type="match status" value="1"/>
</dbReference>
<evidence type="ECO:0000259" key="1">
    <source>
        <dbReference type="PROSITE" id="PS50017"/>
    </source>
</evidence>
<dbReference type="InterPro" id="IPR000488">
    <property type="entry name" value="Death_dom"/>
</dbReference>
<evidence type="ECO:0000259" key="2">
    <source>
        <dbReference type="PROSITE" id="PS50168"/>
    </source>
</evidence>
<evidence type="ECO:0000313" key="3">
    <source>
        <dbReference type="EMBL" id="KAI9557638.1"/>
    </source>
</evidence>
<dbReference type="PROSITE" id="PS50168">
    <property type="entry name" value="DED"/>
    <property type="match status" value="1"/>
</dbReference>
<feature type="domain" description="Death" evidence="1">
    <location>
        <begin position="112"/>
        <end position="196"/>
    </location>
</feature>
<dbReference type="SUPFAM" id="SSF47986">
    <property type="entry name" value="DEATH domain"/>
    <property type="match status" value="1"/>
</dbReference>
<dbReference type="Gene3D" id="1.10.533.10">
    <property type="entry name" value="Death Domain, Fas"/>
    <property type="match status" value="1"/>
</dbReference>
<keyword evidence="4" id="KW-1185">Reference proteome</keyword>
<name>A0AAD5PTV6_9CRUS</name>
<evidence type="ECO:0000313" key="4">
    <source>
        <dbReference type="Proteomes" id="UP000820818"/>
    </source>
</evidence>
<dbReference type="GO" id="GO:0089720">
    <property type="term" value="F:caspase binding"/>
    <property type="evidence" value="ECO:0007669"/>
    <property type="project" value="TreeGrafter"/>
</dbReference>
<dbReference type="InterPro" id="IPR016729">
    <property type="entry name" value="FADD"/>
</dbReference>
<gene>
    <name evidence="3" type="ORF">GHT06_017466</name>
</gene>
<feature type="domain" description="DED" evidence="2">
    <location>
        <begin position="10"/>
        <end position="92"/>
    </location>
</feature>
<dbReference type="AlphaFoldDB" id="A0AAD5PTV6"/>
<dbReference type="PANTHER" id="PTHR15077">
    <property type="entry name" value="FAS-ASSOCIATING DEATH DOMAIN-CONTAINING PROTEIN FADD"/>
    <property type="match status" value="1"/>
</dbReference>
<sequence length="200" mass="22679">MNTCENRELPFQELIAECNTMLSRMDTLQLNTLIERFGEEIDSTQILNYLVDGRSLLTYLLSRHIVRPDNLSALVAMAEVAERSDLKQIIGRYCYSPSGSSDLETPVQSIMVRKILAYVSETIQNDWRNLARQLTLPEFDIANIQASTGNDQQLAASEILELFRRKRSNKNVLTELVTALRAIKRFSLAARVSELANPSQ</sequence>
<dbReference type="InterPro" id="IPR001875">
    <property type="entry name" value="DED_dom"/>
</dbReference>
<dbReference type="GO" id="GO:0097191">
    <property type="term" value="P:extrinsic apoptotic signaling pathway"/>
    <property type="evidence" value="ECO:0007669"/>
    <property type="project" value="TreeGrafter"/>
</dbReference>
<organism evidence="3 4">
    <name type="scientific">Daphnia sinensis</name>
    <dbReference type="NCBI Taxonomy" id="1820382"/>
    <lineage>
        <taxon>Eukaryota</taxon>
        <taxon>Metazoa</taxon>
        <taxon>Ecdysozoa</taxon>
        <taxon>Arthropoda</taxon>
        <taxon>Crustacea</taxon>
        <taxon>Branchiopoda</taxon>
        <taxon>Diplostraca</taxon>
        <taxon>Cladocera</taxon>
        <taxon>Anomopoda</taxon>
        <taxon>Daphniidae</taxon>
        <taxon>Daphnia</taxon>
        <taxon>Daphnia similis group</taxon>
    </lineage>
</organism>
<dbReference type="PANTHER" id="PTHR15077:SF10">
    <property type="entry name" value="FAS-ASSOCIATED DEATH DOMAIN PROTEIN"/>
    <property type="match status" value="1"/>
</dbReference>
<dbReference type="EMBL" id="WJBH02000006">
    <property type="protein sequence ID" value="KAI9557638.1"/>
    <property type="molecule type" value="Genomic_DNA"/>
</dbReference>
<evidence type="ECO:0008006" key="5">
    <source>
        <dbReference type="Google" id="ProtNLM"/>
    </source>
</evidence>
<protein>
    <recommendedName>
        <fullName evidence="5">Death domain-containing protein</fullName>
    </recommendedName>
</protein>
<dbReference type="Proteomes" id="UP000820818">
    <property type="component" value="Linkage Group LG6"/>
</dbReference>
<proteinExistence type="predicted"/>
<dbReference type="CDD" id="cd01670">
    <property type="entry name" value="Death"/>
    <property type="match status" value="1"/>
</dbReference>
<comment type="caution">
    <text evidence="3">The sequence shown here is derived from an EMBL/GenBank/DDBJ whole genome shotgun (WGS) entry which is preliminary data.</text>
</comment>
<dbReference type="Pfam" id="PF00531">
    <property type="entry name" value="Death"/>
    <property type="match status" value="1"/>
</dbReference>